<evidence type="ECO:0000256" key="1">
    <source>
        <dbReference type="SAM" id="MobiDB-lite"/>
    </source>
</evidence>
<protein>
    <submittedName>
        <fullName evidence="3">Uncharacterized protein</fullName>
    </submittedName>
</protein>
<proteinExistence type="predicted"/>
<dbReference type="PANTHER" id="PTHR33868:SF2">
    <property type="entry name" value="EXPRESSED PROTEIN"/>
    <property type="match status" value="1"/>
</dbReference>
<keyword evidence="2" id="KW-1133">Transmembrane helix</keyword>
<keyword evidence="4" id="KW-1185">Reference proteome</keyword>
<dbReference type="AlphaFoldDB" id="A0A200QW75"/>
<name>A0A200QW75_MACCD</name>
<feature type="compositionally biased region" description="Polar residues" evidence="1">
    <location>
        <begin position="1"/>
        <end position="18"/>
    </location>
</feature>
<gene>
    <name evidence="3" type="ORF">BVC80_1819g45</name>
</gene>
<feature type="compositionally biased region" description="Basic and acidic residues" evidence="1">
    <location>
        <begin position="19"/>
        <end position="32"/>
    </location>
</feature>
<keyword evidence="2" id="KW-0812">Transmembrane</keyword>
<evidence type="ECO:0000313" key="4">
    <source>
        <dbReference type="Proteomes" id="UP000195402"/>
    </source>
</evidence>
<dbReference type="InParanoid" id="A0A200QW75"/>
<reference evidence="3 4" key="1">
    <citation type="journal article" date="2017" name="Mol. Plant">
        <title>The Genome of Medicinal Plant Macleaya cordata Provides New Insights into Benzylisoquinoline Alkaloids Metabolism.</title>
        <authorList>
            <person name="Liu X."/>
            <person name="Liu Y."/>
            <person name="Huang P."/>
            <person name="Ma Y."/>
            <person name="Qing Z."/>
            <person name="Tang Q."/>
            <person name="Cao H."/>
            <person name="Cheng P."/>
            <person name="Zheng Y."/>
            <person name="Yuan Z."/>
            <person name="Zhou Y."/>
            <person name="Liu J."/>
            <person name="Tang Z."/>
            <person name="Zhuo Y."/>
            <person name="Zhang Y."/>
            <person name="Yu L."/>
            <person name="Huang J."/>
            <person name="Yang P."/>
            <person name="Peng Q."/>
            <person name="Zhang J."/>
            <person name="Jiang W."/>
            <person name="Zhang Z."/>
            <person name="Lin K."/>
            <person name="Ro D.K."/>
            <person name="Chen X."/>
            <person name="Xiong X."/>
            <person name="Shang Y."/>
            <person name="Huang S."/>
            <person name="Zeng J."/>
        </authorList>
    </citation>
    <scope>NUCLEOTIDE SEQUENCE [LARGE SCALE GENOMIC DNA]</scope>
    <source>
        <strain evidence="4">cv. BLH2017</strain>
        <tissue evidence="3">Root</tissue>
    </source>
</reference>
<keyword evidence="2" id="KW-0472">Membrane</keyword>
<accession>A0A200QW75</accession>
<dbReference type="OMA" id="ETICHQF"/>
<dbReference type="PANTHER" id="PTHR33868">
    <property type="entry name" value="EXPRESSED PROTEIN"/>
    <property type="match status" value="1"/>
</dbReference>
<evidence type="ECO:0000256" key="2">
    <source>
        <dbReference type="SAM" id="Phobius"/>
    </source>
</evidence>
<dbReference type="OrthoDB" id="1920951at2759"/>
<dbReference type="STRING" id="56857.A0A200QW75"/>
<organism evidence="3 4">
    <name type="scientific">Macleaya cordata</name>
    <name type="common">Five-seeded plume-poppy</name>
    <name type="synonym">Bocconia cordata</name>
    <dbReference type="NCBI Taxonomy" id="56857"/>
    <lineage>
        <taxon>Eukaryota</taxon>
        <taxon>Viridiplantae</taxon>
        <taxon>Streptophyta</taxon>
        <taxon>Embryophyta</taxon>
        <taxon>Tracheophyta</taxon>
        <taxon>Spermatophyta</taxon>
        <taxon>Magnoliopsida</taxon>
        <taxon>Ranunculales</taxon>
        <taxon>Papaveraceae</taxon>
        <taxon>Papaveroideae</taxon>
        <taxon>Macleaya</taxon>
    </lineage>
</organism>
<feature type="transmembrane region" description="Helical" evidence="2">
    <location>
        <begin position="140"/>
        <end position="164"/>
    </location>
</feature>
<dbReference type="EMBL" id="MVGT01001025">
    <property type="protein sequence ID" value="OVA14727.1"/>
    <property type="molecule type" value="Genomic_DNA"/>
</dbReference>
<feature type="region of interest" description="Disordered" evidence="1">
    <location>
        <begin position="1"/>
        <end position="32"/>
    </location>
</feature>
<evidence type="ECO:0000313" key="3">
    <source>
        <dbReference type="EMBL" id="OVA14727.1"/>
    </source>
</evidence>
<sequence length="167" mass="19045">MAFLSSTRANYKTTNSDPMEARNTTESDPSKDQLLEALRHSQTRAREAEKSVKQAYSEKEYIIELIFRQASDLFAYKQWIQLLQLETICHQFKHKDQLISALFPVVLPWMPNKSKQVKKGKHKTSMGKKGQSIYDIMKNVVAFAVGLGLVGAGLLLGWTIGWLLPRF</sequence>
<comment type="caution">
    <text evidence="3">The sequence shown here is derived from an EMBL/GenBank/DDBJ whole genome shotgun (WGS) entry which is preliminary data.</text>
</comment>
<dbReference type="Proteomes" id="UP000195402">
    <property type="component" value="Unassembled WGS sequence"/>
</dbReference>